<keyword evidence="1" id="KW-0808">Transferase</keyword>
<evidence type="ECO:0000259" key="3">
    <source>
        <dbReference type="PROSITE" id="PS51186"/>
    </source>
</evidence>
<dbReference type="PROSITE" id="PS51186">
    <property type="entry name" value="GNAT"/>
    <property type="match status" value="1"/>
</dbReference>
<accession>A0A9D1XD59</accession>
<comment type="caution">
    <text evidence="4">The sequence shown here is derived from an EMBL/GenBank/DDBJ whole genome shotgun (WGS) entry which is preliminary data.</text>
</comment>
<sequence length="171" mass="18931">MDTIIRRETPEDHQAVYELVENAFASAEHSDGNEQDLVTALRKSGAFIPELSLVAEYDGKIAGYLLFTKARVGKQEVLALAPLAVSPDMQRQGIGTALIREGHRIARELGYSYSVVLGSETYYPRMGYVPAEQFGIHVPDGMPRENFMAVRLNEHAGNLRGEMIYAAEFGI</sequence>
<dbReference type="SUPFAM" id="SSF55729">
    <property type="entry name" value="Acyl-CoA N-acyltransferases (Nat)"/>
    <property type="match status" value="1"/>
</dbReference>
<dbReference type="GO" id="GO:0016747">
    <property type="term" value="F:acyltransferase activity, transferring groups other than amino-acyl groups"/>
    <property type="evidence" value="ECO:0007669"/>
    <property type="project" value="InterPro"/>
</dbReference>
<evidence type="ECO:0000256" key="2">
    <source>
        <dbReference type="ARBA" id="ARBA00023315"/>
    </source>
</evidence>
<dbReference type="AlphaFoldDB" id="A0A9D1XD59"/>
<dbReference type="PANTHER" id="PTHR43877:SF1">
    <property type="entry name" value="ACETYLTRANSFERASE"/>
    <property type="match status" value="1"/>
</dbReference>
<reference evidence="4" key="2">
    <citation type="submission" date="2021-04" db="EMBL/GenBank/DDBJ databases">
        <authorList>
            <person name="Gilroy R."/>
        </authorList>
    </citation>
    <scope>NUCLEOTIDE SEQUENCE</scope>
    <source>
        <strain evidence="4">CHK183-1962</strain>
    </source>
</reference>
<dbReference type="InterPro" id="IPR050832">
    <property type="entry name" value="Bact_Acetyltransf"/>
</dbReference>
<evidence type="ECO:0000256" key="1">
    <source>
        <dbReference type="ARBA" id="ARBA00022679"/>
    </source>
</evidence>
<gene>
    <name evidence="4" type="ORF">H9734_06900</name>
</gene>
<dbReference type="CDD" id="cd04301">
    <property type="entry name" value="NAT_SF"/>
    <property type="match status" value="1"/>
</dbReference>
<evidence type="ECO:0000313" key="4">
    <source>
        <dbReference type="EMBL" id="HIX77304.1"/>
    </source>
</evidence>
<dbReference type="InterPro" id="IPR000182">
    <property type="entry name" value="GNAT_dom"/>
</dbReference>
<dbReference type="Pfam" id="PF00583">
    <property type="entry name" value="Acetyltransf_1"/>
    <property type="match status" value="1"/>
</dbReference>
<dbReference type="EMBL" id="DXEK01000114">
    <property type="protein sequence ID" value="HIX77304.1"/>
    <property type="molecule type" value="Genomic_DNA"/>
</dbReference>
<dbReference type="PANTHER" id="PTHR43877">
    <property type="entry name" value="AMINOALKYLPHOSPHONATE N-ACETYLTRANSFERASE-RELATED-RELATED"/>
    <property type="match status" value="1"/>
</dbReference>
<reference evidence="4" key="1">
    <citation type="journal article" date="2021" name="PeerJ">
        <title>Extensive microbial diversity within the chicken gut microbiome revealed by metagenomics and culture.</title>
        <authorList>
            <person name="Gilroy R."/>
            <person name="Ravi A."/>
            <person name="Getino M."/>
            <person name="Pursley I."/>
            <person name="Horton D.L."/>
            <person name="Alikhan N.F."/>
            <person name="Baker D."/>
            <person name="Gharbi K."/>
            <person name="Hall N."/>
            <person name="Watson M."/>
            <person name="Adriaenssens E.M."/>
            <person name="Foster-Nyarko E."/>
            <person name="Jarju S."/>
            <person name="Secka A."/>
            <person name="Antonio M."/>
            <person name="Oren A."/>
            <person name="Chaudhuri R.R."/>
            <person name="La Ragione R."/>
            <person name="Hildebrand F."/>
            <person name="Pallen M.J."/>
        </authorList>
    </citation>
    <scope>NUCLEOTIDE SEQUENCE</scope>
    <source>
        <strain evidence="4">CHK183-1962</strain>
    </source>
</reference>
<feature type="domain" description="N-acetyltransferase" evidence="3">
    <location>
        <begin position="3"/>
        <end position="153"/>
    </location>
</feature>
<evidence type="ECO:0000313" key="5">
    <source>
        <dbReference type="Proteomes" id="UP000886890"/>
    </source>
</evidence>
<name>A0A9D1XD59_9FIRM</name>
<dbReference type="InterPro" id="IPR016181">
    <property type="entry name" value="Acyl_CoA_acyltransferase"/>
</dbReference>
<protein>
    <submittedName>
        <fullName evidence="4">N-acetyltransferase</fullName>
    </submittedName>
</protein>
<proteinExistence type="predicted"/>
<keyword evidence="2" id="KW-0012">Acyltransferase</keyword>
<organism evidence="4 5">
    <name type="scientific">Candidatus Fusicatenibacter merdavium</name>
    <dbReference type="NCBI Taxonomy" id="2838600"/>
    <lineage>
        <taxon>Bacteria</taxon>
        <taxon>Bacillati</taxon>
        <taxon>Bacillota</taxon>
        <taxon>Clostridia</taxon>
        <taxon>Lachnospirales</taxon>
        <taxon>Lachnospiraceae</taxon>
        <taxon>Fusicatenibacter</taxon>
    </lineage>
</organism>
<dbReference type="Proteomes" id="UP000886890">
    <property type="component" value="Unassembled WGS sequence"/>
</dbReference>
<dbReference type="Gene3D" id="3.40.630.30">
    <property type="match status" value="1"/>
</dbReference>